<proteinExistence type="inferred from homology"/>
<evidence type="ECO:0000313" key="15">
    <source>
        <dbReference type="Proteomes" id="UP000008227"/>
    </source>
</evidence>
<protein>
    <recommendedName>
        <fullName evidence="13">Vomeronasal type-1 receptor</fullName>
    </recommendedName>
</protein>
<keyword evidence="12 13" id="KW-0807">Transducer</keyword>
<keyword evidence="11" id="KW-0325">Glycoprotein</keyword>
<feature type="transmembrane region" description="Helical" evidence="13">
    <location>
        <begin position="250"/>
        <end position="271"/>
    </location>
</feature>
<dbReference type="PANTHER" id="PTHR24062">
    <property type="entry name" value="VOMERONASAL TYPE-1 RECEPTOR"/>
    <property type="match status" value="1"/>
</dbReference>
<organism evidence="14 15">
    <name type="scientific">Sus scrofa</name>
    <name type="common">Pig</name>
    <dbReference type="NCBI Taxonomy" id="9823"/>
    <lineage>
        <taxon>Eukaryota</taxon>
        <taxon>Metazoa</taxon>
        <taxon>Chordata</taxon>
        <taxon>Craniata</taxon>
        <taxon>Vertebrata</taxon>
        <taxon>Euteleostomi</taxon>
        <taxon>Mammalia</taxon>
        <taxon>Eutheria</taxon>
        <taxon>Laurasiatheria</taxon>
        <taxon>Artiodactyla</taxon>
        <taxon>Suina</taxon>
        <taxon>Suidae</taxon>
        <taxon>Sus</taxon>
    </lineage>
</organism>
<feature type="transmembrane region" description="Helical" evidence="13">
    <location>
        <begin position="20"/>
        <end position="48"/>
    </location>
</feature>
<comment type="function">
    <text evidence="1">Putative pheromone receptor.</text>
</comment>
<dbReference type="GO" id="GO:0007606">
    <property type="term" value="P:sensory perception of chemical stimulus"/>
    <property type="evidence" value="ECO:0007669"/>
    <property type="project" value="UniProtKB-ARBA"/>
</dbReference>
<dbReference type="Ensembl" id="ENSSSCT00000061755.1">
    <property type="protein sequence ID" value="ENSSSCP00000036453.1"/>
    <property type="gene ID" value="ENSSSCG00000038707.1"/>
</dbReference>
<evidence type="ECO:0000313" key="14">
    <source>
        <dbReference type="Ensembl" id="ENSSSCP00000036453.1"/>
    </source>
</evidence>
<accession>A0A286ZYC1</accession>
<keyword evidence="7 13" id="KW-1133">Transmembrane helix</keyword>
<reference evidence="14" key="4">
    <citation type="submission" date="2025-09" db="UniProtKB">
        <authorList>
            <consortium name="Ensembl"/>
        </authorList>
    </citation>
    <scope>IDENTIFICATION</scope>
</reference>
<evidence type="ECO:0000256" key="3">
    <source>
        <dbReference type="ARBA" id="ARBA00010663"/>
    </source>
</evidence>
<evidence type="ECO:0000256" key="1">
    <source>
        <dbReference type="ARBA" id="ARBA00003878"/>
    </source>
</evidence>
<evidence type="ECO:0000256" key="13">
    <source>
        <dbReference type="RuleBase" id="RU364061"/>
    </source>
</evidence>
<evidence type="ECO:0000256" key="11">
    <source>
        <dbReference type="ARBA" id="ARBA00023180"/>
    </source>
</evidence>
<keyword evidence="5 13" id="KW-0589">Pheromone response</keyword>
<evidence type="ECO:0000256" key="6">
    <source>
        <dbReference type="ARBA" id="ARBA00022692"/>
    </source>
</evidence>
<dbReference type="AlphaFoldDB" id="A0A4X1TCW8"/>
<comment type="subcellular location">
    <subcellularLocation>
        <location evidence="2 13">Cell membrane</location>
        <topology evidence="2 13">Multi-pass membrane protein</topology>
    </subcellularLocation>
</comment>
<keyword evidence="9 13" id="KW-0472">Membrane</keyword>
<dbReference type="GO" id="GO:0019236">
    <property type="term" value="P:response to pheromone"/>
    <property type="evidence" value="ECO:0007669"/>
    <property type="project" value="UniProtKB-KW"/>
</dbReference>
<evidence type="ECO:0000256" key="8">
    <source>
        <dbReference type="ARBA" id="ARBA00023040"/>
    </source>
</evidence>
<dbReference type="PROSITE" id="PS50262">
    <property type="entry name" value="G_PROTEIN_RECEP_F1_2"/>
    <property type="match status" value="1"/>
</dbReference>
<evidence type="ECO:0000256" key="7">
    <source>
        <dbReference type="ARBA" id="ARBA00022989"/>
    </source>
</evidence>
<keyword evidence="4 13" id="KW-1003">Cell membrane</keyword>
<comment type="similarity">
    <text evidence="3 13">Belongs to the G-protein coupled receptor 1 family.</text>
</comment>
<sequence length="333" mass="38342">MQEVIQSTRPMKTTLTNGTILGIVFLSQFVVGFIGNTYLLLLNINTLLFQSHKKKPGDFIFTHLTLVNFMTITFIGVPEILNSFGIRSFLDDVGCRAVLYIYRVNRSLSLCTTTFLSMFQACIITPNNSWWAWLKPKISTYIFPPFFFFWIMNMLIYTCVIVNAMAPNNTTTVGRTFSLTYCVGRESNTLPNAVFLGAMMARDFLCVFLMIWTTAYMVRLLLTHRKSVQYIHRTSLCPGPSPEIKATHTILALVICFVFFYSTNSCLTIYTSYQHNVKMLENITVFLSFCYPVICPFLLIKNHNRQIFLKCTFVKMRKRSPQFSSHNSLTQRS</sequence>
<keyword evidence="8 13" id="KW-0297">G-protein coupled receptor</keyword>
<dbReference type="FunFam" id="1.20.1070.10:FF:000033">
    <property type="entry name" value="Vomeronasal type-1 receptor"/>
    <property type="match status" value="1"/>
</dbReference>
<dbReference type="Gene3D" id="1.20.1070.10">
    <property type="entry name" value="Rhodopsin 7-helix transmembrane proteins"/>
    <property type="match status" value="1"/>
</dbReference>
<dbReference type="Pfam" id="PF03402">
    <property type="entry name" value="V1R"/>
    <property type="match status" value="1"/>
</dbReference>
<reference evidence="14" key="2">
    <citation type="journal article" date="2020" name="Gigascience">
        <title>An improved pig reference genome sequence to enable pig genetics and genomics research.</title>
        <authorList>
            <person name="Warr A."/>
            <person name="Affara N."/>
            <person name="Aken B."/>
            <person name="Beiki H."/>
            <person name="Bickhart D.M."/>
            <person name="Billis K."/>
            <person name="Chow W."/>
            <person name="Eory L."/>
            <person name="Finlayson H.A."/>
            <person name="Flicek P."/>
            <person name="Giron C.G."/>
            <person name="Griffin D.K."/>
            <person name="Hall R."/>
            <person name="Hannum G."/>
            <person name="Hourlier T."/>
            <person name="Howe K."/>
            <person name="Hume D.A."/>
            <person name="Izuogu O."/>
            <person name="Kim K."/>
            <person name="Koren S."/>
            <person name="Liu H."/>
            <person name="Manchanda N."/>
            <person name="Martin F.J."/>
            <person name="Nonneman D.J."/>
            <person name="O'Connor R.E."/>
            <person name="Phillippy A.M."/>
            <person name="Rohrer G.A."/>
            <person name="Rosen B.D."/>
            <person name="Rund L.A."/>
            <person name="Sargent C.A."/>
            <person name="Schook L.B."/>
            <person name="Schroeder S.G."/>
            <person name="Schwartz A.S."/>
            <person name="Skinner B.M."/>
            <person name="Talbot R."/>
            <person name="Tseng E."/>
            <person name="Tuggle C.K."/>
            <person name="Watson M."/>
            <person name="Smith T.P.L."/>
            <person name="Archibald A.L."/>
        </authorList>
    </citation>
    <scope>NUCLEOTIDE SEQUENCE [LARGE SCALE GENOMIC DNA]</scope>
    <source>
        <strain evidence="14">Duroc</strain>
    </source>
</reference>
<dbReference type="GO" id="GO:0016503">
    <property type="term" value="F:pheromone receptor activity"/>
    <property type="evidence" value="ECO:0007669"/>
    <property type="project" value="InterPro"/>
</dbReference>
<dbReference type="ExpressionAtlas" id="A0A4X1TCW8">
    <property type="expression patterns" value="baseline"/>
</dbReference>
<dbReference type="InterPro" id="IPR017452">
    <property type="entry name" value="GPCR_Rhodpsn_7TM"/>
</dbReference>
<dbReference type="GO" id="GO:0005550">
    <property type="term" value="F:pheromone binding"/>
    <property type="evidence" value="ECO:0000318"/>
    <property type="project" value="GO_Central"/>
</dbReference>
<dbReference type="SUPFAM" id="SSF81321">
    <property type="entry name" value="Family A G protein-coupled receptor-like"/>
    <property type="match status" value="1"/>
</dbReference>
<feature type="transmembrane region" description="Helical" evidence="13">
    <location>
        <begin position="193"/>
        <end position="218"/>
    </location>
</feature>
<accession>A0A4X1TCW8</accession>
<dbReference type="GeneTree" id="ENSGT00960000186612"/>
<evidence type="ECO:0000256" key="12">
    <source>
        <dbReference type="ARBA" id="ARBA00023224"/>
    </source>
</evidence>
<evidence type="ECO:0000256" key="4">
    <source>
        <dbReference type="ARBA" id="ARBA00022475"/>
    </source>
</evidence>
<dbReference type="Proteomes" id="UP000008227">
    <property type="component" value="Chromosome 2"/>
</dbReference>
<dbReference type="PRINTS" id="PR01534">
    <property type="entry name" value="VOMERONASL1R"/>
</dbReference>
<keyword evidence="6 13" id="KW-0812">Transmembrane</keyword>
<dbReference type="InterPro" id="IPR004072">
    <property type="entry name" value="Vmron_rcpt_1"/>
</dbReference>
<keyword evidence="15" id="KW-1185">Reference proteome</keyword>
<dbReference type="GO" id="GO:0005886">
    <property type="term" value="C:plasma membrane"/>
    <property type="evidence" value="ECO:0000318"/>
    <property type="project" value="GO_Central"/>
</dbReference>
<evidence type="ECO:0000256" key="2">
    <source>
        <dbReference type="ARBA" id="ARBA00004651"/>
    </source>
</evidence>
<feature type="transmembrane region" description="Helical" evidence="13">
    <location>
        <begin position="60"/>
        <end position="81"/>
    </location>
</feature>
<name>A0A4X1TCW8_PIG</name>
<keyword evidence="10 13" id="KW-0675">Receptor</keyword>
<reference evidence="14" key="3">
    <citation type="submission" date="2025-08" db="UniProtKB">
        <authorList>
            <consortium name="Ensembl"/>
        </authorList>
    </citation>
    <scope>IDENTIFICATION</scope>
</reference>
<dbReference type="OMA" id="RRNCCAL"/>
<reference evidence="15" key="1">
    <citation type="submission" date="2009-11" db="EMBL/GenBank/DDBJ databases">
        <authorList>
            <consortium name="Porcine genome sequencing project"/>
        </authorList>
    </citation>
    <scope>NUCLEOTIDE SEQUENCE [LARGE SCALE GENOMIC DNA]</scope>
    <source>
        <strain evidence="15">Duroc</strain>
    </source>
</reference>
<evidence type="ECO:0000256" key="10">
    <source>
        <dbReference type="ARBA" id="ARBA00023170"/>
    </source>
</evidence>
<feature type="transmembrane region" description="Helical" evidence="13">
    <location>
        <begin position="146"/>
        <end position="166"/>
    </location>
</feature>
<evidence type="ECO:0000256" key="5">
    <source>
        <dbReference type="ARBA" id="ARBA00022507"/>
    </source>
</evidence>
<feature type="transmembrane region" description="Helical" evidence="13">
    <location>
        <begin position="115"/>
        <end position="134"/>
    </location>
</feature>
<feature type="transmembrane region" description="Helical" evidence="13">
    <location>
        <begin position="283"/>
        <end position="300"/>
    </location>
</feature>
<evidence type="ECO:0000256" key="9">
    <source>
        <dbReference type="ARBA" id="ARBA00023136"/>
    </source>
</evidence>